<dbReference type="AlphaFoldDB" id="A0A1D1Y593"/>
<dbReference type="InterPro" id="IPR023213">
    <property type="entry name" value="CAT-like_dom_sf"/>
</dbReference>
<organism evidence="3">
    <name type="scientific">Anthurium amnicola</name>
    <dbReference type="NCBI Taxonomy" id="1678845"/>
    <lineage>
        <taxon>Eukaryota</taxon>
        <taxon>Viridiplantae</taxon>
        <taxon>Streptophyta</taxon>
        <taxon>Embryophyta</taxon>
        <taxon>Tracheophyta</taxon>
        <taxon>Spermatophyta</taxon>
        <taxon>Magnoliopsida</taxon>
        <taxon>Liliopsida</taxon>
        <taxon>Araceae</taxon>
        <taxon>Pothoideae</taxon>
        <taxon>Potheae</taxon>
        <taxon>Anthurium</taxon>
    </lineage>
</organism>
<name>A0A1D1Y593_9ARAE</name>
<evidence type="ECO:0000256" key="1">
    <source>
        <dbReference type="ARBA" id="ARBA00022679"/>
    </source>
</evidence>
<feature type="region of interest" description="Disordered" evidence="2">
    <location>
        <begin position="62"/>
        <end position="89"/>
    </location>
</feature>
<evidence type="ECO:0000256" key="2">
    <source>
        <dbReference type="SAM" id="MobiDB-lite"/>
    </source>
</evidence>
<feature type="non-terminal residue" evidence="3">
    <location>
        <position position="1"/>
    </location>
</feature>
<accession>A0A1D1Y593</accession>
<dbReference type="InterPro" id="IPR051283">
    <property type="entry name" value="Sec_Metabolite_Acyltrans"/>
</dbReference>
<dbReference type="PANTHER" id="PTHR31896:SF43">
    <property type="entry name" value="PROTEIN ENHANCED PSEUDOMONAS SUSCEPTIBILITY 1"/>
    <property type="match status" value="1"/>
</dbReference>
<reference evidence="3" key="1">
    <citation type="submission" date="2015-07" db="EMBL/GenBank/DDBJ databases">
        <title>Transcriptome Assembly of Anthurium amnicola.</title>
        <authorList>
            <person name="Suzuki J."/>
        </authorList>
    </citation>
    <scope>NUCLEOTIDE SEQUENCE</scope>
</reference>
<keyword evidence="1 3" id="KW-0808">Transferase</keyword>
<protein>
    <submittedName>
        <fullName evidence="3">Putative acetyltransferase At3g50280</fullName>
    </submittedName>
</protein>
<dbReference type="Gene3D" id="3.30.559.10">
    <property type="entry name" value="Chloramphenicol acetyltransferase-like domain"/>
    <property type="match status" value="2"/>
</dbReference>
<dbReference type="Pfam" id="PF02458">
    <property type="entry name" value="Transferase"/>
    <property type="match status" value="1"/>
</dbReference>
<dbReference type="PANTHER" id="PTHR31896">
    <property type="entry name" value="FAMILY REGULATORY PROTEIN, PUTATIVE (AFU_ORTHOLOGUE AFUA_3G14730)-RELATED"/>
    <property type="match status" value="1"/>
</dbReference>
<feature type="compositionally biased region" description="Acidic residues" evidence="2">
    <location>
        <begin position="79"/>
        <end position="89"/>
    </location>
</feature>
<gene>
    <name evidence="3" type="primary">At3g50280_3</name>
    <name evidence="3" type="ORF">g.127105</name>
</gene>
<dbReference type="EMBL" id="GDJX01018143">
    <property type="protein sequence ID" value="JAT49793.1"/>
    <property type="molecule type" value="Transcribed_RNA"/>
</dbReference>
<evidence type="ECO:0000313" key="3">
    <source>
        <dbReference type="EMBL" id="JAT49793.1"/>
    </source>
</evidence>
<sequence>CVREREMDAVQMGSVAGVRFISTRSVLHSRSIEDEQRKVHLNPWDLCYLSIHYIQKGLVFPKPPPREAREGGGGGGEQDMSEEEEEEEPDVVTLLRRSLVATLDHFYPLCGRLASVENPEDGTASFFIDCGNQGAEFVHAEAAGVTVSDLLAPPFTPRVVRSFFPLNGAVSHDGHSLPLLAVQLTELRDGYFLGCSVNHSAADGTSFWHLLNSWSALARGGGIPLPPVADHRWFPETLRPPIRLPIQLNHPESFIRRPLVSPELEDAVFHFPRQAIAALKAKANTELVECSGGGEAATISSLQALLAFVWRATTRARGLPPGHPTVYRVAIGLRQRLLRPTPPPPGYLGNMVRSVPVVSTAGELLGLTLGQTAALLNRGISALTDEAARRWAESWAADPVVVYADGMQTGVLITGSSPRFDVYGNDFGWGRPLAVRSGVGNKLDGMLTVYPASTTDGSMDLEMYLPPQVLRALMADHDFMSVASLQSAHFPSAAARGRRTLRPG</sequence>
<proteinExistence type="predicted"/>
<dbReference type="GO" id="GO:0016740">
    <property type="term" value="F:transferase activity"/>
    <property type="evidence" value="ECO:0007669"/>
    <property type="project" value="UniProtKB-KW"/>
</dbReference>